<dbReference type="Gene3D" id="3.40.190.290">
    <property type="match status" value="1"/>
</dbReference>
<dbReference type="GO" id="GO:0003700">
    <property type="term" value="F:DNA-binding transcription factor activity"/>
    <property type="evidence" value="ECO:0007669"/>
    <property type="project" value="InterPro"/>
</dbReference>
<dbReference type="Pfam" id="PF03466">
    <property type="entry name" value="LysR_substrate"/>
    <property type="match status" value="1"/>
</dbReference>
<dbReference type="GO" id="GO:0032993">
    <property type="term" value="C:protein-DNA complex"/>
    <property type="evidence" value="ECO:0007669"/>
    <property type="project" value="TreeGrafter"/>
</dbReference>
<organism evidence="6 7">
    <name type="scientific">Aminobacter aminovorans</name>
    <name type="common">Chelatobacter heintzii</name>
    <dbReference type="NCBI Taxonomy" id="83263"/>
    <lineage>
        <taxon>Bacteria</taxon>
        <taxon>Pseudomonadati</taxon>
        <taxon>Pseudomonadota</taxon>
        <taxon>Alphaproteobacteria</taxon>
        <taxon>Hyphomicrobiales</taxon>
        <taxon>Phyllobacteriaceae</taxon>
        <taxon>Aminobacter</taxon>
    </lineage>
</organism>
<keyword evidence="2" id="KW-0805">Transcription regulation</keyword>
<dbReference type="InterPro" id="IPR036388">
    <property type="entry name" value="WH-like_DNA-bd_sf"/>
</dbReference>
<dbReference type="PANTHER" id="PTHR30346">
    <property type="entry name" value="TRANSCRIPTIONAL DUAL REGULATOR HCAR-RELATED"/>
    <property type="match status" value="1"/>
</dbReference>
<dbReference type="PROSITE" id="PS50931">
    <property type="entry name" value="HTH_LYSR"/>
    <property type="match status" value="1"/>
</dbReference>
<dbReference type="RefSeq" id="WP_165915996.1">
    <property type="nucleotide sequence ID" value="NZ_BAAAVY010000001.1"/>
</dbReference>
<feature type="domain" description="HTH lysR-type" evidence="5">
    <location>
        <begin position="1"/>
        <end position="58"/>
    </location>
</feature>
<evidence type="ECO:0000313" key="7">
    <source>
        <dbReference type="Proteomes" id="UP000254701"/>
    </source>
</evidence>
<dbReference type="GO" id="GO:0003677">
    <property type="term" value="F:DNA binding"/>
    <property type="evidence" value="ECO:0007669"/>
    <property type="project" value="UniProtKB-KW"/>
</dbReference>
<dbReference type="PRINTS" id="PR00039">
    <property type="entry name" value="HTHLYSR"/>
</dbReference>
<dbReference type="EMBL" id="UFSM01000002">
    <property type="protein sequence ID" value="SUY28716.1"/>
    <property type="molecule type" value="Genomic_DNA"/>
</dbReference>
<dbReference type="PANTHER" id="PTHR30346:SF9">
    <property type="entry name" value="LYSR FAMILY TRANSCRIPTIONAL REGULATOR"/>
    <property type="match status" value="1"/>
</dbReference>
<gene>
    <name evidence="6" type="primary">cynR_2</name>
    <name evidence="6" type="ORF">NCTC10684_05313</name>
</gene>
<dbReference type="Proteomes" id="UP000254701">
    <property type="component" value="Unassembled WGS sequence"/>
</dbReference>
<comment type="similarity">
    <text evidence="1">Belongs to the LysR transcriptional regulatory family.</text>
</comment>
<evidence type="ECO:0000256" key="3">
    <source>
        <dbReference type="ARBA" id="ARBA00023125"/>
    </source>
</evidence>
<dbReference type="InterPro" id="IPR036390">
    <property type="entry name" value="WH_DNA-bd_sf"/>
</dbReference>
<reference evidence="6 7" key="1">
    <citation type="submission" date="2018-06" db="EMBL/GenBank/DDBJ databases">
        <authorList>
            <consortium name="Pathogen Informatics"/>
            <person name="Doyle S."/>
        </authorList>
    </citation>
    <scope>NUCLEOTIDE SEQUENCE [LARGE SCALE GENOMIC DNA]</scope>
    <source>
        <strain evidence="6 7">NCTC10684</strain>
    </source>
</reference>
<dbReference type="Gene3D" id="1.10.10.10">
    <property type="entry name" value="Winged helix-like DNA-binding domain superfamily/Winged helix DNA-binding domain"/>
    <property type="match status" value="1"/>
</dbReference>
<evidence type="ECO:0000256" key="1">
    <source>
        <dbReference type="ARBA" id="ARBA00009437"/>
    </source>
</evidence>
<accession>A0A381IKD9</accession>
<keyword evidence="4" id="KW-0804">Transcription</keyword>
<dbReference type="FunFam" id="1.10.10.10:FF:000001">
    <property type="entry name" value="LysR family transcriptional regulator"/>
    <property type="match status" value="1"/>
</dbReference>
<dbReference type="InterPro" id="IPR000847">
    <property type="entry name" value="LysR_HTH_N"/>
</dbReference>
<protein>
    <submittedName>
        <fullName evidence="6">Cyn operon transcriptional activator</fullName>
    </submittedName>
</protein>
<dbReference type="SUPFAM" id="SSF53850">
    <property type="entry name" value="Periplasmic binding protein-like II"/>
    <property type="match status" value="1"/>
</dbReference>
<name>A0A381IKD9_AMIAI</name>
<evidence type="ECO:0000256" key="2">
    <source>
        <dbReference type="ARBA" id="ARBA00023015"/>
    </source>
</evidence>
<evidence type="ECO:0000313" key="6">
    <source>
        <dbReference type="EMBL" id="SUY28716.1"/>
    </source>
</evidence>
<proteinExistence type="inferred from homology"/>
<keyword evidence="3" id="KW-0238">DNA-binding</keyword>
<dbReference type="InterPro" id="IPR005119">
    <property type="entry name" value="LysR_subst-bd"/>
</dbReference>
<dbReference type="SUPFAM" id="SSF46785">
    <property type="entry name" value="Winged helix' DNA-binding domain"/>
    <property type="match status" value="1"/>
</dbReference>
<dbReference type="Pfam" id="PF00126">
    <property type="entry name" value="HTH_1"/>
    <property type="match status" value="1"/>
</dbReference>
<evidence type="ECO:0000256" key="4">
    <source>
        <dbReference type="ARBA" id="ARBA00023163"/>
    </source>
</evidence>
<dbReference type="AlphaFoldDB" id="A0A381IKD9"/>
<sequence length="304" mass="33736">MDLKLVECFLRVAEFGSMNRAAADLNLSQPSLSRKIALLEGEIGSALFRRDTTGTRLTEAGMVLAGRAPQLLREAELIKKEIVQESSNSVALALPSSLNRLLAIPFIEATVREHPHYSLHVSEIVSNALEIWMQRRTLDVAITALQPRTQRFKLTPLIREPMMLVGSADKGLSVDEPVTAEFAVQHRLVLPEAGNPIRRYLEQKLGSGNLSINTVVDVESVSLCYELARAGVGFTMLPYSSIYEHRRDDKVTMATIQGFDVTWALAVNRYRMHSAAVTQVAEKLHQFAVSRAVDPVWRFASLVG</sequence>
<evidence type="ECO:0000259" key="5">
    <source>
        <dbReference type="PROSITE" id="PS50931"/>
    </source>
</evidence>